<proteinExistence type="predicted"/>
<gene>
    <name evidence="2" type="ORF">Ciccas_013814</name>
</gene>
<feature type="region of interest" description="Disordered" evidence="1">
    <location>
        <begin position="113"/>
        <end position="150"/>
    </location>
</feature>
<reference evidence="2 3" key="1">
    <citation type="submission" date="2024-11" db="EMBL/GenBank/DDBJ databases">
        <title>Adaptive evolution of stress response genes in parasites aligns with host niche diversity.</title>
        <authorList>
            <person name="Hahn C."/>
            <person name="Resl P."/>
        </authorList>
    </citation>
    <scope>NUCLEOTIDE SEQUENCE [LARGE SCALE GENOMIC DNA]</scope>
    <source>
        <strain evidence="2">EGGRZ-B1_66</strain>
        <tissue evidence="2">Body</tissue>
    </source>
</reference>
<comment type="caution">
    <text evidence="2">The sequence shown here is derived from an EMBL/GenBank/DDBJ whole genome shotgun (WGS) entry which is preliminary data.</text>
</comment>
<sequence length="161" mass="17842">NRRSNSIERRASTLEPLRAALNDARFALSCAPAVAPAPECQQLASCEEVLAKPLPDSGIQFNEVEEPEQQLRNPFDLSFEDRDEFEESPGPESQAPVLSSSLRSQPAFVFAGRELLPQKTDSKSMSVSRNPFGEVPDTRTEQKGSNPFDSQYQMEQILAIT</sequence>
<evidence type="ECO:0000313" key="3">
    <source>
        <dbReference type="Proteomes" id="UP001626550"/>
    </source>
</evidence>
<evidence type="ECO:0000313" key="2">
    <source>
        <dbReference type="EMBL" id="KAL3307667.1"/>
    </source>
</evidence>
<protein>
    <submittedName>
        <fullName evidence="2">Uncharacterized protein</fullName>
    </submittedName>
</protein>
<feature type="non-terminal residue" evidence="2">
    <location>
        <position position="1"/>
    </location>
</feature>
<keyword evidence="3" id="KW-1185">Reference proteome</keyword>
<dbReference type="Proteomes" id="UP001626550">
    <property type="component" value="Unassembled WGS sequence"/>
</dbReference>
<evidence type="ECO:0000256" key="1">
    <source>
        <dbReference type="SAM" id="MobiDB-lite"/>
    </source>
</evidence>
<feature type="region of interest" description="Disordered" evidence="1">
    <location>
        <begin position="57"/>
        <end position="100"/>
    </location>
</feature>
<accession>A0ABD2PJL2</accession>
<dbReference type="EMBL" id="JBJKFK010006782">
    <property type="protein sequence ID" value="KAL3307667.1"/>
    <property type="molecule type" value="Genomic_DNA"/>
</dbReference>
<organism evidence="2 3">
    <name type="scientific">Cichlidogyrus casuarinus</name>
    <dbReference type="NCBI Taxonomy" id="1844966"/>
    <lineage>
        <taxon>Eukaryota</taxon>
        <taxon>Metazoa</taxon>
        <taxon>Spiralia</taxon>
        <taxon>Lophotrochozoa</taxon>
        <taxon>Platyhelminthes</taxon>
        <taxon>Monogenea</taxon>
        <taxon>Monopisthocotylea</taxon>
        <taxon>Dactylogyridea</taxon>
        <taxon>Ancyrocephalidae</taxon>
        <taxon>Cichlidogyrus</taxon>
    </lineage>
</organism>
<name>A0ABD2PJL2_9PLAT</name>
<dbReference type="AlphaFoldDB" id="A0ABD2PJL2"/>